<dbReference type="PANTHER" id="PTHR32114:SF2">
    <property type="entry name" value="ABC TRANSPORTER ABCH.3"/>
    <property type="match status" value="1"/>
</dbReference>
<sequence>MRLHRLTLTAFGPFAGTEEVDFDRLADSGLFLLRGATGAGKSSVLDAVCYALYGEVPGARRGNPLRSDHADPDRLTRVTLDVTLGSRRLEITRSPEQLRPKKRGTGYTVEKAQTLLREWLPDPAGGPAGWQALSRSHQEAGEELHQLIGMSREQFCQVVLLPQGDFARFLRADTKQRAELLGRLFDTRRFDLLEKWLAEQRLRQDGAVREGRLRLRDLAGRAEEAAGPAAEEAAELWPDAEDAPADAVLGWAAVLRGGAAERLAVAREAVALAEHEHDAAQRHREAQTALAERQQRYRAAAVEARLQADAAHALDGERSRLAAAQAAVGVEAVLRIRDAAATAHRTARTTEHRHRTALAALTGTPPVGAGGHAPWHGPGTDDAPRARPGGTRPSADRQRADRGGGTWPGGHGHPAGPDDACPGDGPAGSGPQTDSGGYPGDRRPADGSAAPQGGRPALPADPAAPAGDAAPGGAGGAGPGRGGGVGGRGAAAAGGVRAAGGGARGRGAVRAAGPRAGGAGGRAGAGGGAGGGGAGLAGRLRRPVEGLARGAGGGPRRRGPGGAAGRAPRRAVGPAGGGPAPGRAARRGRAGGPGGAGPAARRAGRPGPDARPAGAPPGGHGRGAGGAAGRG</sequence>
<dbReference type="Proteomes" id="UP001501752">
    <property type="component" value="Unassembled WGS sequence"/>
</dbReference>
<feature type="compositionally biased region" description="Low complexity" evidence="4">
    <location>
        <begin position="453"/>
        <end position="469"/>
    </location>
</feature>
<evidence type="ECO:0000313" key="6">
    <source>
        <dbReference type="EMBL" id="GAA4871684.1"/>
    </source>
</evidence>
<proteinExistence type="inferred from homology"/>
<organism evidence="6 7">
    <name type="scientific">Kitasatospora terrestris</name>
    <dbReference type="NCBI Taxonomy" id="258051"/>
    <lineage>
        <taxon>Bacteria</taxon>
        <taxon>Bacillati</taxon>
        <taxon>Actinomycetota</taxon>
        <taxon>Actinomycetes</taxon>
        <taxon>Kitasatosporales</taxon>
        <taxon>Streptomycetaceae</taxon>
        <taxon>Kitasatospora</taxon>
    </lineage>
</organism>
<name>A0ABP9E937_9ACTN</name>
<evidence type="ECO:0000259" key="5">
    <source>
        <dbReference type="Pfam" id="PF13476"/>
    </source>
</evidence>
<reference evidence="7" key="1">
    <citation type="journal article" date="2019" name="Int. J. Syst. Evol. Microbiol.">
        <title>The Global Catalogue of Microorganisms (GCM) 10K type strain sequencing project: providing services to taxonomists for standard genome sequencing and annotation.</title>
        <authorList>
            <consortium name="The Broad Institute Genomics Platform"/>
            <consortium name="The Broad Institute Genome Sequencing Center for Infectious Disease"/>
            <person name="Wu L."/>
            <person name="Ma J."/>
        </authorList>
    </citation>
    <scope>NUCLEOTIDE SEQUENCE [LARGE SCALE GENOMIC DNA]</scope>
    <source>
        <strain evidence="7">JCM 13006</strain>
    </source>
</reference>
<dbReference type="SUPFAM" id="SSF52540">
    <property type="entry name" value="P-loop containing nucleoside triphosphate hydrolases"/>
    <property type="match status" value="1"/>
</dbReference>
<feature type="domain" description="Rad50/SbcC-type AAA" evidence="5">
    <location>
        <begin position="5"/>
        <end position="187"/>
    </location>
</feature>
<evidence type="ECO:0000256" key="2">
    <source>
        <dbReference type="ARBA" id="ARBA00011322"/>
    </source>
</evidence>
<dbReference type="PANTHER" id="PTHR32114">
    <property type="entry name" value="ABC TRANSPORTER ABCH.3"/>
    <property type="match status" value="1"/>
</dbReference>
<protein>
    <recommendedName>
        <fullName evidence="3">Nuclease SbcCD subunit C</fullName>
    </recommendedName>
</protein>
<evidence type="ECO:0000256" key="3">
    <source>
        <dbReference type="ARBA" id="ARBA00013368"/>
    </source>
</evidence>
<comment type="similarity">
    <text evidence="1">Belongs to the SMC family. SbcC subfamily.</text>
</comment>
<comment type="caution">
    <text evidence="6">The sequence shown here is derived from an EMBL/GenBank/DDBJ whole genome shotgun (WGS) entry which is preliminary data.</text>
</comment>
<feature type="compositionally biased region" description="Gly residues" evidence="4">
    <location>
        <begin position="403"/>
        <end position="413"/>
    </location>
</feature>
<gene>
    <name evidence="6" type="ORF">GCM10023235_58290</name>
</gene>
<dbReference type="EMBL" id="BAABIS010000001">
    <property type="protein sequence ID" value="GAA4871684.1"/>
    <property type="molecule type" value="Genomic_DNA"/>
</dbReference>
<feature type="compositionally biased region" description="Low complexity" evidence="4">
    <location>
        <begin position="598"/>
        <end position="613"/>
    </location>
</feature>
<keyword evidence="7" id="KW-1185">Reference proteome</keyword>
<feature type="compositionally biased region" description="Gly residues" evidence="4">
    <location>
        <begin position="470"/>
        <end position="489"/>
    </location>
</feature>
<comment type="subunit">
    <text evidence="2">Heterodimer of SbcC and SbcD.</text>
</comment>
<evidence type="ECO:0000256" key="4">
    <source>
        <dbReference type="SAM" id="MobiDB-lite"/>
    </source>
</evidence>
<dbReference type="Gene3D" id="3.40.50.300">
    <property type="entry name" value="P-loop containing nucleotide triphosphate hydrolases"/>
    <property type="match status" value="1"/>
</dbReference>
<evidence type="ECO:0000256" key="1">
    <source>
        <dbReference type="ARBA" id="ARBA00006930"/>
    </source>
</evidence>
<dbReference type="Pfam" id="PF13476">
    <property type="entry name" value="AAA_23"/>
    <property type="match status" value="1"/>
</dbReference>
<feature type="compositionally biased region" description="Gly residues" evidence="4">
    <location>
        <begin position="616"/>
        <end position="631"/>
    </location>
</feature>
<feature type="compositionally biased region" description="Gly residues" evidence="4">
    <location>
        <begin position="549"/>
        <end position="564"/>
    </location>
</feature>
<dbReference type="InterPro" id="IPR038729">
    <property type="entry name" value="Rad50/SbcC_AAA"/>
</dbReference>
<feature type="region of interest" description="Disordered" evidence="4">
    <location>
        <begin position="362"/>
        <end position="631"/>
    </location>
</feature>
<feature type="compositionally biased region" description="Gly residues" evidence="4">
    <location>
        <begin position="515"/>
        <end position="536"/>
    </location>
</feature>
<dbReference type="InterPro" id="IPR027417">
    <property type="entry name" value="P-loop_NTPase"/>
</dbReference>
<accession>A0ABP9E937</accession>
<evidence type="ECO:0000313" key="7">
    <source>
        <dbReference type="Proteomes" id="UP001501752"/>
    </source>
</evidence>